<keyword evidence="7" id="KW-1005">Bacterial flagellum biogenesis</keyword>
<dbReference type="GO" id="GO:0005886">
    <property type="term" value="C:plasma membrane"/>
    <property type="evidence" value="ECO:0007669"/>
    <property type="project" value="UniProtKB-SubCell"/>
</dbReference>
<keyword evidence="8" id="KW-0653">Protein transport</keyword>
<name>A0A252A6P7_9PROT</name>
<dbReference type="Proteomes" id="UP000194639">
    <property type="component" value="Unassembled WGS sequence"/>
</dbReference>
<dbReference type="EMBL" id="JOMO01000003">
    <property type="protein sequence ID" value="OUI85266.1"/>
    <property type="molecule type" value="Genomic_DNA"/>
</dbReference>
<keyword evidence="5" id="KW-1003">Cell membrane</keyword>
<dbReference type="GO" id="GO:0015031">
    <property type="term" value="P:protein transport"/>
    <property type="evidence" value="ECO:0007669"/>
    <property type="project" value="UniProtKB-KW"/>
</dbReference>
<reference evidence="12 13" key="1">
    <citation type="submission" date="2014-06" db="EMBL/GenBank/DDBJ databases">
        <authorList>
            <person name="Ju J."/>
            <person name="Zhang J."/>
        </authorList>
    </citation>
    <scope>NUCLEOTIDE SEQUENCE [LARGE SCALE GENOMIC DNA]</scope>
    <source>
        <strain evidence="12">DmW_045</strain>
    </source>
</reference>
<dbReference type="RefSeq" id="WP_086551507.1">
    <property type="nucleotide sequence ID" value="NZ_JOMO01000003.1"/>
</dbReference>
<feature type="coiled-coil region" evidence="11">
    <location>
        <begin position="96"/>
        <end position="123"/>
    </location>
</feature>
<evidence type="ECO:0000256" key="2">
    <source>
        <dbReference type="ARBA" id="ARBA00010004"/>
    </source>
</evidence>
<keyword evidence="4" id="KW-0813">Transport</keyword>
<protein>
    <recommendedName>
        <fullName evidence="3">Flagellar FliJ protein</fullName>
    </recommendedName>
</protein>
<evidence type="ECO:0000256" key="10">
    <source>
        <dbReference type="ARBA" id="ARBA00023225"/>
    </source>
</evidence>
<comment type="caution">
    <text evidence="12">The sequence shown here is derived from an EMBL/GenBank/DDBJ whole genome shotgun (WGS) entry which is preliminary data.</text>
</comment>
<dbReference type="Pfam" id="PF02050">
    <property type="entry name" value="FliJ"/>
    <property type="match status" value="1"/>
</dbReference>
<evidence type="ECO:0000256" key="9">
    <source>
        <dbReference type="ARBA" id="ARBA00023136"/>
    </source>
</evidence>
<evidence type="ECO:0000256" key="8">
    <source>
        <dbReference type="ARBA" id="ARBA00022927"/>
    </source>
</evidence>
<evidence type="ECO:0000256" key="6">
    <source>
        <dbReference type="ARBA" id="ARBA00022500"/>
    </source>
</evidence>
<sequence>MNARLRALQALIRLRKMDLDEARSRLSYAMAQETAAQQEVQRLRTEMQQEREQLDVSPASAEAFRNWLPLAENILEKACQELHDAHLVSEQAGAFVVHAKAALQAAEKLLEKQQEQEKIEADRRTQAEMDDLSARCRSAFLELGP</sequence>
<accession>A0A252A6P7</accession>
<evidence type="ECO:0000256" key="7">
    <source>
        <dbReference type="ARBA" id="ARBA00022795"/>
    </source>
</evidence>
<dbReference type="InterPro" id="IPR053716">
    <property type="entry name" value="Flag_assembly_chemotaxis_eff"/>
</dbReference>
<evidence type="ECO:0000256" key="4">
    <source>
        <dbReference type="ARBA" id="ARBA00022448"/>
    </source>
</evidence>
<organism evidence="12 13">
    <name type="scientific">Acetobacter orientalis</name>
    <dbReference type="NCBI Taxonomy" id="146474"/>
    <lineage>
        <taxon>Bacteria</taxon>
        <taxon>Pseudomonadati</taxon>
        <taxon>Pseudomonadota</taxon>
        <taxon>Alphaproteobacteria</taxon>
        <taxon>Acetobacterales</taxon>
        <taxon>Acetobacteraceae</taxon>
        <taxon>Acetobacter</taxon>
    </lineage>
</organism>
<dbReference type="InterPro" id="IPR012823">
    <property type="entry name" value="Flagell_FliJ"/>
</dbReference>
<proteinExistence type="inferred from homology"/>
<evidence type="ECO:0000313" key="13">
    <source>
        <dbReference type="Proteomes" id="UP000194639"/>
    </source>
</evidence>
<dbReference type="GO" id="GO:0044781">
    <property type="term" value="P:bacterial-type flagellum organization"/>
    <property type="evidence" value="ECO:0007669"/>
    <property type="project" value="UniProtKB-KW"/>
</dbReference>
<dbReference type="GO" id="GO:0071973">
    <property type="term" value="P:bacterial-type flagellum-dependent cell motility"/>
    <property type="evidence" value="ECO:0007669"/>
    <property type="project" value="InterPro"/>
</dbReference>
<evidence type="ECO:0000256" key="3">
    <source>
        <dbReference type="ARBA" id="ARBA00020392"/>
    </source>
</evidence>
<evidence type="ECO:0000256" key="1">
    <source>
        <dbReference type="ARBA" id="ARBA00004413"/>
    </source>
</evidence>
<dbReference type="Gene3D" id="1.10.287.1700">
    <property type="match status" value="1"/>
</dbReference>
<keyword evidence="11" id="KW-0175">Coiled coil</keyword>
<gene>
    <name evidence="12" type="ORF">HK12_06210</name>
</gene>
<dbReference type="GO" id="GO:0009288">
    <property type="term" value="C:bacterial-type flagellum"/>
    <property type="evidence" value="ECO:0007669"/>
    <property type="project" value="InterPro"/>
</dbReference>
<keyword evidence="9" id="KW-0472">Membrane</keyword>
<evidence type="ECO:0000256" key="5">
    <source>
        <dbReference type="ARBA" id="ARBA00022475"/>
    </source>
</evidence>
<keyword evidence="6" id="KW-0145">Chemotaxis</keyword>
<evidence type="ECO:0000256" key="11">
    <source>
        <dbReference type="SAM" id="Coils"/>
    </source>
</evidence>
<comment type="similarity">
    <text evidence="2">Belongs to the FliJ family.</text>
</comment>
<dbReference type="GO" id="GO:0006935">
    <property type="term" value="P:chemotaxis"/>
    <property type="evidence" value="ECO:0007669"/>
    <property type="project" value="UniProtKB-KW"/>
</dbReference>
<keyword evidence="10" id="KW-1006">Bacterial flagellum protein export</keyword>
<evidence type="ECO:0000313" key="12">
    <source>
        <dbReference type="EMBL" id="OUI85266.1"/>
    </source>
</evidence>
<dbReference type="AlphaFoldDB" id="A0A252A6P7"/>
<comment type="subcellular location">
    <subcellularLocation>
        <location evidence="1">Cell membrane</location>
        <topology evidence="1">Peripheral membrane protein</topology>
        <orientation evidence="1">Cytoplasmic side</orientation>
    </subcellularLocation>
</comment>